<comment type="similarity">
    <text evidence="1">Belongs to the UPF0213 family.</text>
</comment>
<dbReference type="Proteomes" id="UP000528457">
    <property type="component" value="Unassembled WGS sequence"/>
</dbReference>
<gene>
    <name evidence="3" type="ORF">HNR48_001247</name>
</gene>
<evidence type="ECO:0000313" key="3">
    <source>
        <dbReference type="EMBL" id="MBB6520969.1"/>
    </source>
</evidence>
<proteinExistence type="inferred from homology"/>
<dbReference type="RefSeq" id="WP_208020081.1">
    <property type="nucleotide sequence ID" value="NZ_JAAONY010000001.1"/>
</dbReference>
<dbReference type="EMBL" id="JACHHT010000001">
    <property type="protein sequence ID" value="MBB6520969.1"/>
    <property type="molecule type" value="Genomic_DNA"/>
</dbReference>
<dbReference type="SUPFAM" id="SSF82771">
    <property type="entry name" value="GIY-YIG endonuclease"/>
    <property type="match status" value="1"/>
</dbReference>
<protein>
    <submittedName>
        <fullName evidence="3">Putative GIY-YIG superfamily endonuclease</fullName>
    </submittedName>
</protein>
<accession>A0A7X0MWI2</accession>
<dbReference type="InterPro" id="IPR035901">
    <property type="entry name" value="GIY-YIG_endonuc_sf"/>
</dbReference>
<keyword evidence="4" id="KW-1185">Reference proteome</keyword>
<feature type="domain" description="GIY-YIG" evidence="2">
    <location>
        <begin position="32"/>
        <end position="108"/>
    </location>
</feature>
<evidence type="ECO:0000256" key="1">
    <source>
        <dbReference type="ARBA" id="ARBA00007435"/>
    </source>
</evidence>
<dbReference type="Gene3D" id="3.40.1440.10">
    <property type="entry name" value="GIY-YIG endonuclease"/>
    <property type="match status" value="1"/>
</dbReference>
<reference evidence="3 4" key="1">
    <citation type="submission" date="2020-08" db="EMBL/GenBank/DDBJ databases">
        <title>Genomic Encyclopedia of Type Strains, Phase IV (KMG-IV): sequencing the most valuable type-strain genomes for metagenomic binning, comparative biology and taxonomic classification.</title>
        <authorList>
            <person name="Goeker M."/>
        </authorList>
    </citation>
    <scope>NUCLEOTIDE SEQUENCE [LARGE SCALE GENOMIC DNA]</scope>
    <source>
        <strain evidence="3 4">DSM 22368</strain>
    </source>
</reference>
<dbReference type="Pfam" id="PF01541">
    <property type="entry name" value="GIY-YIG"/>
    <property type="match status" value="1"/>
</dbReference>
<dbReference type="GO" id="GO:0004519">
    <property type="term" value="F:endonuclease activity"/>
    <property type="evidence" value="ECO:0007669"/>
    <property type="project" value="UniProtKB-KW"/>
</dbReference>
<name>A0A7X0MWI2_9GAMM</name>
<dbReference type="PANTHER" id="PTHR34477">
    <property type="entry name" value="UPF0213 PROTEIN YHBQ"/>
    <property type="match status" value="1"/>
</dbReference>
<comment type="caution">
    <text evidence="3">The sequence shown here is derived from an EMBL/GenBank/DDBJ whole genome shotgun (WGS) entry which is preliminary data.</text>
</comment>
<keyword evidence="3" id="KW-0255">Endonuclease</keyword>
<dbReference type="PANTHER" id="PTHR34477:SF1">
    <property type="entry name" value="UPF0213 PROTEIN YHBQ"/>
    <property type="match status" value="1"/>
</dbReference>
<dbReference type="PROSITE" id="PS50164">
    <property type="entry name" value="GIY_YIG"/>
    <property type="match status" value="1"/>
</dbReference>
<keyword evidence="3" id="KW-0540">Nuclease</keyword>
<sequence>MNRFSGQLIFPEKQCSKSGMLSIEERARTDTMSYVVYILECADGSFYTSHTDNLEARLNEINEAVDTRCYTYKRLPVKLVYQDQFPTQEEAKRSERRIKAWDRNKKQALIDGDWDKITKLARPKSAMH</sequence>
<evidence type="ECO:0000313" key="4">
    <source>
        <dbReference type="Proteomes" id="UP000528457"/>
    </source>
</evidence>
<dbReference type="AlphaFoldDB" id="A0A7X0MWI2"/>
<dbReference type="InterPro" id="IPR000305">
    <property type="entry name" value="GIY-YIG_endonuc"/>
</dbReference>
<dbReference type="InParanoid" id="A0A7X0MWI2"/>
<dbReference type="CDD" id="cd10456">
    <property type="entry name" value="GIY-YIG_UPF0213"/>
    <property type="match status" value="1"/>
</dbReference>
<keyword evidence="3" id="KW-0378">Hydrolase</keyword>
<dbReference type="InterPro" id="IPR050190">
    <property type="entry name" value="UPF0213_domain"/>
</dbReference>
<evidence type="ECO:0000259" key="2">
    <source>
        <dbReference type="PROSITE" id="PS50164"/>
    </source>
</evidence>
<organism evidence="3 4">
    <name type="scientific">Pseudoteredinibacter isoporae</name>
    <dbReference type="NCBI Taxonomy" id="570281"/>
    <lineage>
        <taxon>Bacteria</taxon>
        <taxon>Pseudomonadati</taxon>
        <taxon>Pseudomonadota</taxon>
        <taxon>Gammaproteobacteria</taxon>
        <taxon>Cellvibrionales</taxon>
        <taxon>Cellvibrionaceae</taxon>
        <taxon>Pseudoteredinibacter</taxon>
    </lineage>
</organism>